<dbReference type="PANTHER" id="PTHR35792">
    <property type="entry name" value="GENERAL STRESS PROTEIN"/>
    <property type="match status" value="1"/>
</dbReference>
<keyword evidence="3" id="KW-1185">Reference proteome</keyword>
<dbReference type="InterPro" id="IPR024623">
    <property type="entry name" value="YtxH"/>
</dbReference>
<dbReference type="Pfam" id="PF12732">
    <property type="entry name" value="YtxH"/>
    <property type="match status" value="1"/>
</dbReference>
<protein>
    <submittedName>
        <fullName evidence="2">YtxH domain-containing protein</fullName>
    </submittedName>
</protein>
<keyword evidence="1" id="KW-1133">Transmembrane helix</keyword>
<feature type="transmembrane region" description="Helical" evidence="1">
    <location>
        <begin position="15"/>
        <end position="34"/>
    </location>
</feature>
<gene>
    <name evidence="2" type="ORF">JFN88_08485</name>
</gene>
<dbReference type="PANTHER" id="PTHR35792:SF2">
    <property type="entry name" value="GENERAL STRESS PROTEIN"/>
    <property type="match status" value="1"/>
</dbReference>
<accession>A0A934J6M1</accession>
<organism evidence="2 3">
    <name type="scientific">Paenibacillus roseus</name>
    <dbReference type="NCBI Taxonomy" id="2798579"/>
    <lineage>
        <taxon>Bacteria</taxon>
        <taxon>Bacillati</taxon>
        <taxon>Bacillota</taxon>
        <taxon>Bacilli</taxon>
        <taxon>Bacillales</taxon>
        <taxon>Paenibacillaceae</taxon>
        <taxon>Paenibacillus</taxon>
    </lineage>
</organism>
<dbReference type="Gene3D" id="1.20.120.20">
    <property type="entry name" value="Apolipoprotein"/>
    <property type="match status" value="1"/>
</dbReference>
<evidence type="ECO:0000256" key="1">
    <source>
        <dbReference type="SAM" id="Phobius"/>
    </source>
</evidence>
<proteinExistence type="predicted"/>
<keyword evidence="1" id="KW-0472">Membrane</keyword>
<reference evidence="2" key="1">
    <citation type="submission" date="2020-12" db="EMBL/GenBank/DDBJ databases">
        <authorList>
            <person name="Huq M.A."/>
        </authorList>
    </citation>
    <scope>NUCLEOTIDE SEQUENCE</scope>
    <source>
        <strain evidence="2">MAHUQ-46</strain>
    </source>
</reference>
<name>A0A934J6M1_9BACL</name>
<keyword evidence="1" id="KW-0812">Transmembrane</keyword>
<dbReference type="AlphaFoldDB" id="A0A934J6M1"/>
<dbReference type="EMBL" id="JAELUP010000024">
    <property type="protein sequence ID" value="MBJ6361340.1"/>
    <property type="molecule type" value="Genomic_DNA"/>
</dbReference>
<sequence length="130" mass="13361">MSKDIQQANIGSSSYIKGAIIGGIIGAAAALLLAPKSGRELRQDLRDKCGEAGEAVKTAACAVSETAGNAVQSVSQQASNIKEKVQHLSNNARQHAADAAEAAADTVSKAADKVREVTDIAANEEDRTNS</sequence>
<evidence type="ECO:0000313" key="2">
    <source>
        <dbReference type="EMBL" id="MBJ6361340.1"/>
    </source>
</evidence>
<evidence type="ECO:0000313" key="3">
    <source>
        <dbReference type="Proteomes" id="UP000640274"/>
    </source>
</evidence>
<dbReference type="InterPro" id="IPR052928">
    <property type="entry name" value="Desiccation-related_membrane"/>
</dbReference>
<comment type="caution">
    <text evidence="2">The sequence shown here is derived from an EMBL/GenBank/DDBJ whole genome shotgun (WGS) entry which is preliminary data.</text>
</comment>
<dbReference type="Proteomes" id="UP000640274">
    <property type="component" value="Unassembled WGS sequence"/>
</dbReference>